<reference evidence="1 2" key="1">
    <citation type="journal article" date="2018" name="Nat. Biotechnol.">
        <title>A standardized bacterial taxonomy based on genome phylogeny substantially revises the tree of life.</title>
        <authorList>
            <person name="Parks D.H."/>
            <person name="Chuvochina M."/>
            <person name="Waite D.W."/>
            <person name="Rinke C."/>
            <person name="Skarshewski A."/>
            <person name="Chaumeil P.A."/>
            <person name="Hugenholtz P."/>
        </authorList>
    </citation>
    <scope>NUCLEOTIDE SEQUENCE [LARGE SCALE GENOMIC DNA]</scope>
    <source>
        <strain evidence="1">UBA11482</strain>
    </source>
</reference>
<dbReference type="Proteomes" id="UP000262954">
    <property type="component" value="Unassembled WGS sequence"/>
</dbReference>
<organism evidence="1 2">
    <name type="scientific">Coprobacter fastidiosus</name>
    <dbReference type="NCBI Taxonomy" id="1099853"/>
    <lineage>
        <taxon>Bacteria</taxon>
        <taxon>Pseudomonadati</taxon>
        <taxon>Bacteroidota</taxon>
        <taxon>Bacteroidia</taxon>
        <taxon>Bacteroidales</taxon>
        <taxon>Barnesiellaceae</taxon>
        <taxon>Coprobacter</taxon>
    </lineage>
</organism>
<dbReference type="NCBIfam" id="TIGR03696">
    <property type="entry name" value="Rhs_assc_core"/>
    <property type="match status" value="1"/>
</dbReference>
<comment type="caution">
    <text evidence="1">The sequence shown here is derived from an EMBL/GenBank/DDBJ whole genome shotgun (WGS) entry which is preliminary data.</text>
</comment>
<dbReference type="Gene3D" id="2.180.10.10">
    <property type="entry name" value="RHS repeat-associated core"/>
    <property type="match status" value="1"/>
</dbReference>
<dbReference type="InterPro" id="IPR022385">
    <property type="entry name" value="Rhs_assc_core"/>
</dbReference>
<name>A0A354M3I0_9BACT</name>
<accession>A0A354M3I0</accession>
<evidence type="ECO:0008006" key="3">
    <source>
        <dbReference type="Google" id="ProtNLM"/>
    </source>
</evidence>
<dbReference type="EMBL" id="DNWC01000113">
    <property type="protein sequence ID" value="HBJ09069.1"/>
    <property type="molecule type" value="Genomic_DNA"/>
</dbReference>
<proteinExistence type="predicted"/>
<gene>
    <name evidence="1" type="ORF">DDY73_08690</name>
</gene>
<evidence type="ECO:0000313" key="2">
    <source>
        <dbReference type="Proteomes" id="UP000262954"/>
    </source>
</evidence>
<protein>
    <recommendedName>
        <fullName evidence="3">RHS repeat-associated core domain-containing protein</fullName>
    </recommendedName>
</protein>
<evidence type="ECO:0000313" key="1">
    <source>
        <dbReference type="EMBL" id="HBJ09069.1"/>
    </source>
</evidence>
<sequence length="343" mass="40127">SYMSEWNDEFWYQGKLQKYINTPEGNIEVSTGRKMSFSYYYTSKDHLGSIWLYWNSLSNKYSNIYYPSGIMREKRRSPFNYGLTGKEIVYDNGLDEYFFGARTLFAPINRFNQPDPLCEEYYHISPYAYCANNFINALDPDGRADYKVNSNGGIVKNHPFIETLKTLFGLKDKTDRLIAANGEILSIPGGSIGEISHIYDSKGNVKGHYFKVQDYTLSEDIHAFLSENSNVEWGHIRSLQKSNESNWITTSHSLMEETSLPYLVTNLLTQKNDILEITHSHRVGEKPSGYTPGDVDSNDKNFIKYMKKNYPYQDIQYRMYYAPYRIYIYYNLKGIYEIERRKK</sequence>
<feature type="non-terminal residue" evidence="1">
    <location>
        <position position="1"/>
    </location>
</feature>
<dbReference type="AlphaFoldDB" id="A0A354M3I0"/>